<dbReference type="GO" id="GO:0004553">
    <property type="term" value="F:hydrolase activity, hydrolyzing O-glycosyl compounds"/>
    <property type="evidence" value="ECO:0007669"/>
    <property type="project" value="InterPro"/>
</dbReference>
<evidence type="ECO:0000256" key="1">
    <source>
        <dbReference type="ARBA" id="ARBA00004613"/>
    </source>
</evidence>
<dbReference type="PROSITE" id="PS00134">
    <property type="entry name" value="TRYPSIN_HIS"/>
    <property type="match status" value="1"/>
</dbReference>
<evidence type="ECO:0000256" key="2">
    <source>
        <dbReference type="ARBA" id="ARBA00022525"/>
    </source>
</evidence>
<dbReference type="Gene3D" id="2.60.40.10">
    <property type="entry name" value="Immunoglobulins"/>
    <property type="match status" value="1"/>
</dbReference>
<dbReference type="InterPro" id="IPR001314">
    <property type="entry name" value="Peptidase_S1A"/>
</dbReference>
<dbReference type="SUPFAM" id="SSF51055">
    <property type="entry name" value="Carbohydrate binding domain"/>
    <property type="match status" value="1"/>
</dbReference>
<keyword evidence="6" id="KW-0720">Serine protease</keyword>
<accession>A0AAV2VSV8</accession>
<comment type="caution">
    <text evidence="9">The sequence shown here is derived from an EMBL/GenBank/DDBJ whole genome shotgun (WGS) entry which is preliminary data.</text>
</comment>
<name>A0AAV2VSV8_9VIBR</name>
<dbReference type="InterPro" id="IPR050127">
    <property type="entry name" value="Serine_Proteases_S1"/>
</dbReference>
<dbReference type="RefSeq" id="WP_022612450.1">
    <property type="nucleotide sequence ID" value="NZ_LK391965.1"/>
</dbReference>
<keyword evidence="7" id="KW-0732">Signal</keyword>
<keyword evidence="5" id="KW-1015">Disulfide bond</keyword>
<dbReference type="InterPro" id="IPR036573">
    <property type="entry name" value="CBM_sf_5/12"/>
</dbReference>
<organism evidence="9 10">
    <name type="scientific">Vibrio nigripulchritudo SOn1</name>
    <dbReference type="NCBI Taxonomy" id="1238450"/>
    <lineage>
        <taxon>Bacteria</taxon>
        <taxon>Pseudomonadati</taxon>
        <taxon>Pseudomonadota</taxon>
        <taxon>Gammaproteobacteria</taxon>
        <taxon>Vibrionales</taxon>
        <taxon>Vibrionaceae</taxon>
        <taxon>Vibrio</taxon>
    </lineage>
</organism>
<dbReference type="InterPro" id="IPR003610">
    <property type="entry name" value="CBM5/12"/>
</dbReference>
<evidence type="ECO:0000259" key="8">
    <source>
        <dbReference type="PROSITE" id="PS50240"/>
    </source>
</evidence>
<dbReference type="GO" id="GO:0005615">
    <property type="term" value="C:extracellular space"/>
    <property type="evidence" value="ECO:0007669"/>
    <property type="project" value="TreeGrafter"/>
</dbReference>
<evidence type="ECO:0000256" key="7">
    <source>
        <dbReference type="SAM" id="SignalP"/>
    </source>
</evidence>
<reference evidence="9 10" key="1">
    <citation type="journal article" date="2013" name="ISME J.">
        <title>Comparative genomics of pathogenic lineages of Vibrio nigripulchritudo identifies virulence-associated traits.</title>
        <authorList>
            <person name="Goudenege D."/>
            <person name="Labreuche Y."/>
            <person name="Krin E."/>
            <person name="Ansquer D."/>
            <person name="Mangenot S."/>
            <person name="Calteau A."/>
            <person name="Medigue C."/>
            <person name="Mazel D."/>
            <person name="Polz M.F."/>
            <person name="Le Roux F."/>
        </authorList>
    </citation>
    <scope>NUCLEOTIDE SEQUENCE [LARGE SCALE GENOMIC DNA]</scope>
    <source>
        <strain evidence="9 10">SOn1</strain>
    </source>
</reference>
<dbReference type="SMART" id="SM00020">
    <property type="entry name" value="Tryp_SPc"/>
    <property type="match status" value="1"/>
</dbReference>
<feature type="chain" id="PRO_5043842169" evidence="7">
    <location>
        <begin position="25"/>
        <end position="442"/>
    </location>
</feature>
<dbReference type="Gene3D" id="2.40.10.10">
    <property type="entry name" value="Trypsin-like serine proteases"/>
    <property type="match status" value="1"/>
</dbReference>
<dbReference type="InterPro" id="IPR043504">
    <property type="entry name" value="Peptidase_S1_PA_chymotrypsin"/>
</dbReference>
<protein>
    <submittedName>
        <fullName evidence="9">Secreted trypsin-like serine protease</fullName>
    </submittedName>
</protein>
<dbReference type="InterPro" id="IPR018114">
    <property type="entry name" value="TRYPSIN_HIS"/>
</dbReference>
<dbReference type="InterPro" id="IPR013783">
    <property type="entry name" value="Ig-like_fold"/>
</dbReference>
<feature type="domain" description="Peptidase S1" evidence="8">
    <location>
        <begin position="32"/>
        <end position="265"/>
    </location>
</feature>
<dbReference type="PANTHER" id="PTHR24264">
    <property type="entry name" value="TRYPSIN-RELATED"/>
    <property type="match status" value="1"/>
</dbReference>
<dbReference type="Proteomes" id="UP000018211">
    <property type="component" value="Unassembled WGS sequence"/>
</dbReference>
<dbReference type="GO" id="GO:0030246">
    <property type="term" value="F:carbohydrate binding"/>
    <property type="evidence" value="ECO:0007669"/>
    <property type="project" value="InterPro"/>
</dbReference>
<dbReference type="PROSITE" id="PS00135">
    <property type="entry name" value="TRYPSIN_SER"/>
    <property type="match status" value="1"/>
</dbReference>
<evidence type="ECO:0000313" key="10">
    <source>
        <dbReference type="Proteomes" id="UP000018211"/>
    </source>
</evidence>
<evidence type="ECO:0000256" key="3">
    <source>
        <dbReference type="ARBA" id="ARBA00022670"/>
    </source>
</evidence>
<dbReference type="SUPFAM" id="SSF50494">
    <property type="entry name" value="Trypsin-like serine proteases"/>
    <property type="match status" value="1"/>
</dbReference>
<dbReference type="InterPro" id="IPR009003">
    <property type="entry name" value="Peptidase_S1_PA"/>
</dbReference>
<keyword evidence="3 6" id="KW-0645">Protease</keyword>
<dbReference type="PANTHER" id="PTHR24264:SF65">
    <property type="entry name" value="SRCR DOMAIN-CONTAINING PROTEIN"/>
    <property type="match status" value="1"/>
</dbReference>
<keyword evidence="2" id="KW-0964">Secreted</keyword>
<gene>
    <name evidence="9" type="ORF">VIBNISOn1_340067</name>
</gene>
<dbReference type="Pfam" id="PF00089">
    <property type="entry name" value="Trypsin"/>
    <property type="match status" value="1"/>
</dbReference>
<dbReference type="FunFam" id="2.40.10.10:FF:000068">
    <property type="entry name" value="transmembrane protease serine 2"/>
    <property type="match status" value="1"/>
</dbReference>
<evidence type="ECO:0000256" key="4">
    <source>
        <dbReference type="ARBA" id="ARBA00022801"/>
    </source>
</evidence>
<dbReference type="CDD" id="cd00190">
    <property type="entry name" value="Tryp_SPc"/>
    <property type="match status" value="1"/>
</dbReference>
<evidence type="ECO:0000256" key="6">
    <source>
        <dbReference type="RuleBase" id="RU363034"/>
    </source>
</evidence>
<dbReference type="CDD" id="cd12215">
    <property type="entry name" value="ChiC_BD"/>
    <property type="match status" value="1"/>
</dbReference>
<proteinExistence type="predicted"/>
<dbReference type="GO" id="GO:0004252">
    <property type="term" value="F:serine-type endopeptidase activity"/>
    <property type="evidence" value="ECO:0007669"/>
    <property type="project" value="InterPro"/>
</dbReference>
<evidence type="ECO:0000256" key="5">
    <source>
        <dbReference type="ARBA" id="ARBA00023157"/>
    </source>
</evidence>
<dbReference type="EMBL" id="CAOF01000125">
    <property type="protein sequence ID" value="CCO47751.1"/>
    <property type="molecule type" value="Genomic_DNA"/>
</dbReference>
<dbReference type="SMART" id="SM00495">
    <property type="entry name" value="ChtBD3"/>
    <property type="match status" value="1"/>
</dbReference>
<evidence type="ECO:0000313" key="9">
    <source>
        <dbReference type="EMBL" id="CCO47751.1"/>
    </source>
</evidence>
<dbReference type="AlphaFoldDB" id="A0AAV2VSV8"/>
<feature type="signal peptide" evidence="7">
    <location>
        <begin position="1"/>
        <end position="24"/>
    </location>
</feature>
<dbReference type="InterPro" id="IPR001254">
    <property type="entry name" value="Trypsin_dom"/>
</dbReference>
<dbReference type="FunFam" id="2.40.10.10:FF:000002">
    <property type="entry name" value="Transmembrane protease serine"/>
    <property type="match status" value="1"/>
</dbReference>
<dbReference type="InterPro" id="IPR033116">
    <property type="entry name" value="TRYPSIN_SER"/>
</dbReference>
<dbReference type="PRINTS" id="PR00722">
    <property type="entry name" value="CHYMOTRYPSIN"/>
</dbReference>
<keyword evidence="4 6" id="KW-0378">Hydrolase</keyword>
<dbReference type="GO" id="GO:0006508">
    <property type="term" value="P:proteolysis"/>
    <property type="evidence" value="ECO:0007669"/>
    <property type="project" value="UniProtKB-KW"/>
</dbReference>
<dbReference type="Gene3D" id="2.10.10.20">
    <property type="entry name" value="Carbohydrate-binding module superfamily 5/12"/>
    <property type="match status" value="1"/>
</dbReference>
<comment type="subcellular location">
    <subcellularLocation>
        <location evidence="1">Secreted</location>
    </subcellularLocation>
</comment>
<sequence length="442" mass="46914">MKSQMKLSMLAVATSLILPATASASDTISPRIVGGSDANTADWPFYAQIVPSSSERSFCGGSYIGDGFVLTAAHCLRNKHTAFFDVKLGGYKFENKEGTRFNVKRVFMHPDYVAEYGLNDIAIIELKTIPQGFSAVNLGQNNLSQYVRVGDLLTVAGLGRTAEKGPPPTVLQEVDVPLVSKETCNAAGGPYQNGYIGKSAFCAGYLEGGKDSCSGDSGGPIVVNQGGQVSQLGVVSWGRGCARPGKYGVYSDVTHYHDWINGVLTNPDDQVAFSYKKSLQVEGFELGQTKKHFFTIRNTGTADINITSATLTGAGVAETPAMTIDRCTTETLLAGRACSIQATFGATAAGTAEVKLDFTTDRTGTTVHTAVIKATVTDSSGPTNPGDGCAQTWQSGKAYQSGELVSWKDRIWKARHWTKEEPSDTGKFGAWLDQGADTCTGA</sequence>
<dbReference type="GO" id="GO:0005975">
    <property type="term" value="P:carbohydrate metabolic process"/>
    <property type="evidence" value="ECO:0007669"/>
    <property type="project" value="InterPro"/>
</dbReference>
<dbReference type="PROSITE" id="PS50240">
    <property type="entry name" value="TRYPSIN_DOM"/>
    <property type="match status" value="1"/>
</dbReference>